<dbReference type="GO" id="GO:0009424">
    <property type="term" value="C:bacterial-type flagellum hook"/>
    <property type="evidence" value="ECO:0007669"/>
    <property type="project" value="InterPro"/>
</dbReference>
<comment type="caution">
    <text evidence="11">The sequence shown here is derived from an EMBL/GenBank/DDBJ whole genome shotgun (WGS) entry which is preliminary data.</text>
</comment>
<keyword evidence="11" id="KW-0969">Cilium</keyword>
<accession>A0A5C6E354</accession>
<comment type="subunit">
    <text evidence="3">Homopentamer.</text>
</comment>
<dbReference type="PANTHER" id="PTHR30288:SF0">
    <property type="entry name" value="FLAGELLAR HOOK-ASSOCIATED PROTEIN 2"/>
    <property type="match status" value="1"/>
</dbReference>
<evidence type="ECO:0000256" key="8">
    <source>
        <dbReference type="SAM" id="Coils"/>
    </source>
</evidence>
<evidence type="ECO:0000256" key="4">
    <source>
        <dbReference type="ARBA" id="ARBA00023054"/>
    </source>
</evidence>
<dbReference type="PANTHER" id="PTHR30288">
    <property type="entry name" value="FLAGELLAR CAP/ASSEMBLY PROTEIN FLID"/>
    <property type="match status" value="1"/>
</dbReference>
<name>A0A5C6E354_9BACT</name>
<evidence type="ECO:0000313" key="12">
    <source>
        <dbReference type="Proteomes" id="UP000315471"/>
    </source>
</evidence>
<dbReference type="Proteomes" id="UP000315471">
    <property type="component" value="Unassembled WGS sequence"/>
</dbReference>
<proteinExistence type="inferred from homology"/>
<dbReference type="EMBL" id="SJPY01000004">
    <property type="protein sequence ID" value="TWU41579.1"/>
    <property type="molecule type" value="Genomic_DNA"/>
</dbReference>
<dbReference type="GO" id="GO:0071973">
    <property type="term" value="P:bacterial-type flagellum-dependent cell motility"/>
    <property type="evidence" value="ECO:0007669"/>
    <property type="project" value="TreeGrafter"/>
</dbReference>
<feature type="domain" description="Flagellar hook-associated protein 2 N-terminal" evidence="9">
    <location>
        <begin position="12"/>
        <end position="108"/>
    </location>
</feature>
<dbReference type="Pfam" id="PF02465">
    <property type="entry name" value="FliD_N"/>
    <property type="match status" value="1"/>
</dbReference>
<dbReference type="OrthoDB" id="244268at2"/>
<evidence type="ECO:0000259" key="10">
    <source>
        <dbReference type="Pfam" id="PF07195"/>
    </source>
</evidence>
<dbReference type="GO" id="GO:0007155">
    <property type="term" value="P:cell adhesion"/>
    <property type="evidence" value="ECO:0007669"/>
    <property type="project" value="InterPro"/>
</dbReference>
<evidence type="ECO:0000256" key="3">
    <source>
        <dbReference type="ARBA" id="ARBA00011255"/>
    </source>
</evidence>
<dbReference type="InterPro" id="IPR040026">
    <property type="entry name" value="FliD"/>
</dbReference>
<sequence length="924" mass="95926">MGRIQSSVGLVTGTDIVGTVDQLIAISAQPRDRVSARNEALAKQQQSIAELTASVIGVQLSGNRLANSSLFRSKSAESSNSDVISATGGNKSPVGTHTIETLQTAATHDVRSLQRFDSVDTALGLSGQIRINPGSKLLDDSVKLSELNEGRGVEAGVIRITDRSGATADIDLSKARTMDDVLQTINDANIGVRATTVGNAFKLVDETGSTANNLKVEQLGSAETAADIGLWGIDEAASSVTGIDLELPDGVNSLRGAALSELGGGSGIGPLGDLSITLSDGQAATIDLSSATTSSEVIDLIDASGLPLIAKLNDAKNGFQIRDVSGGEGNFKIESADDTASQLGLVADTTDQIVVGKNLNRQTVTLETKLTELNRGNGVGTGSFLVTDSKGVIGAVSISGDEIETVGDLVDAINNLSNNVTASINEAGDGISIVDSAGGTKSLAVRSSGTSEIAENLGIAGTATDHTIGGQTVKALVGTQADVIEIEEEDTLASIVEKINSEEGYAKASIRTNDDGSYSLQIRSIQGGEAGKLAIDTSGFNLDLRTQSTGRDALVSVSTDGGVSQFMSSSDGVFEMSNSFEASKISRSTNLADMNDGLGISSGSILLTDSLGKSSGINLVVQNITSVGEFLDAINSLGIGVSASINDDGTGITIIDTAGGSETLEIEDVGNGKAATDLGIAGTATTTTIDGVSVSALTSSIVDTNTTETQGLSFTLKELSDSPITITVKDDASTVTNAAQTFVDQYNKLHEKLESLTFYNADTEEVGLLFGSNETYRIRDGYSRLLSGTISQAGDFKSLAQVGIGFDETGKLELDSDKLSSAMVSDPSAVEAFFTTDETGLADRLSSLADKLAGPSTSLLLTRTETLGTQMEKNNERIEQLNERLDNERERLLKQFYATETAIGKLQTNSNYISQIERIEFPTS</sequence>
<keyword evidence="11" id="KW-0282">Flagellum</keyword>
<keyword evidence="4 8" id="KW-0175">Coiled coil</keyword>
<organism evidence="11 12">
    <name type="scientific">Novipirellula aureliae</name>
    <dbReference type="NCBI Taxonomy" id="2527966"/>
    <lineage>
        <taxon>Bacteria</taxon>
        <taxon>Pseudomonadati</taxon>
        <taxon>Planctomycetota</taxon>
        <taxon>Planctomycetia</taxon>
        <taxon>Pirellulales</taxon>
        <taxon>Pirellulaceae</taxon>
        <taxon>Novipirellula</taxon>
    </lineage>
</organism>
<feature type="domain" description="Flagellar hook-associated protein 2 C-terminal" evidence="10">
    <location>
        <begin position="688"/>
        <end position="907"/>
    </location>
</feature>
<evidence type="ECO:0000313" key="11">
    <source>
        <dbReference type="EMBL" id="TWU41579.1"/>
    </source>
</evidence>
<dbReference type="InterPro" id="IPR010809">
    <property type="entry name" value="FliD_C"/>
</dbReference>
<comment type="similarity">
    <text evidence="2">Belongs to the FliD family.</text>
</comment>
<evidence type="ECO:0000256" key="6">
    <source>
        <dbReference type="ARBA" id="ARBA00033074"/>
    </source>
</evidence>
<evidence type="ECO:0000256" key="2">
    <source>
        <dbReference type="ARBA" id="ARBA00009764"/>
    </source>
</evidence>
<protein>
    <recommendedName>
        <fullName evidence="7">Filament cap protein</fullName>
    </recommendedName>
    <alternativeName>
        <fullName evidence="6">Flagellar cap protein</fullName>
    </alternativeName>
</protein>
<evidence type="ECO:0000259" key="9">
    <source>
        <dbReference type="Pfam" id="PF02465"/>
    </source>
</evidence>
<evidence type="ECO:0000256" key="1">
    <source>
        <dbReference type="ARBA" id="ARBA00004365"/>
    </source>
</evidence>
<reference evidence="11 12" key="1">
    <citation type="submission" date="2019-02" db="EMBL/GenBank/DDBJ databases">
        <title>Deep-cultivation of Planctomycetes and their phenomic and genomic characterization uncovers novel biology.</title>
        <authorList>
            <person name="Wiegand S."/>
            <person name="Jogler M."/>
            <person name="Boedeker C."/>
            <person name="Pinto D."/>
            <person name="Vollmers J."/>
            <person name="Rivas-Marin E."/>
            <person name="Kohn T."/>
            <person name="Peeters S.H."/>
            <person name="Heuer A."/>
            <person name="Rast P."/>
            <person name="Oberbeckmann S."/>
            <person name="Bunk B."/>
            <person name="Jeske O."/>
            <person name="Meyerdierks A."/>
            <person name="Storesund J.E."/>
            <person name="Kallscheuer N."/>
            <person name="Luecker S."/>
            <person name="Lage O.M."/>
            <person name="Pohl T."/>
            <person name="Merkel B.J."/>
            <person name="Hornburger P."/>
            <person name="Mueller R.-W."/>
            <person name="Bruemmer F."/>
            <person name="Labrenz M."/>
            <person name="Spormann A.M."/>
            <person name="Op Den Camp H."/>
            <person name="Overmann J."/>
            <person name="Amann R."/>
            <person name="Jetten M.S.M."/>
            <person name="Mascher T."/>
            <person name="Medema M.H."/>
            <person name="Devos D.P."/>
            <person name="Kaster A.-K."/>
            <person name="Ovreas L."/>
            <person name="Rohde M."/>
            <person name="Galperin M.Y."/>
            <person name="Jogler C."/>
        </authorList>
    </citation>
    <scope>NUCLEOTIDE SEQUENCE [LARGE SCALE GENOMIC DNA]</scope>
    <source>
        <strain evidence="11 12">Q31b</strain>
    </source>
</reference>
<dbReference type="Pfam" id="PF07195">
    <property type="entry name" value="FliD_C"/>
    <property type="match status" value="1"/>
</dbReference>
<dbReference type="InterPro" id="IPR003481">
    <property type="entry name" value="FliD_N"/>
</dbReference>
<dbReference type="RefSeq" id="WP_146600365.1">
    <property type="nucleotide sequence ID" value="NZ_SJPY01000004.1"/>
</dbReference>
<evidence type="ECO:0000256" key="5">
    <source>
        <dbReference type="ARBA" id="ARBA00023143"/>
    </source>
</evidence>
<comment type="subcellular location">
    <subcellularLocation>
        <location evidence="1">Bacterial flagellum</location>
    </subcellularLocation>
</comment>
<dbReference type="GO" id="GO:0009421">
    <property type="term" value="C:bacterial-type flagellum filament cap"/>
    <property type="evidence" value="ECO:0007669"/>
    <property type="project" value="InterPro"/>
</dbReference>
<gene>
    <name evidence="11" type="primary">fliD</name>
    <name evidence="11" type="ORF">Q31b_30300</name>
</gene>
<keyword evidence="5" id="KW-0975">Bacterial flagellum</keyword>
<evidence type="ECO:0000256" key="7">
    <source>
        <dbReference type="ARBA" id="ARBA00033192"/>
    </source>
</evidence>
<keyword evidence="11" id="KW-0966">Cell projection</keyword>
<dbReference type="AlphaFoldDB" id="A0A5C6E354"/>
<keyword evidence="12" id="KW-1185">Reference proteome</keyword>
<feature type="coiled-coil region" evidence="8">
    <location>
        <begin position="864"/>
        <end position="895"/>
    </location>
</feature>